<reference evidence="1 2" key="1">
    <citation type="submission" date="2022-01" db="EMBL/GenBank/DDBJ databases">
        <title>A high-quality chromosome-level genome assembly of rohu carp, Labeo rohita.</title>
        <authorList>
            <person name="Arick M.A. II"/>
            <person name="Hsu C.-Y."/>
            <person name="Magbanua Z."/>
            <person name="Pechanova O."/>
            <person name="Grover C."/>
            <person name="Miller E."/>
            <person name="Thrash A."/>
            <person name="Ezzel L."/>
            <person name="Alam S."/>
            <person name="Benzie J."/>
            <person name="Hamilton M."/>
            <person name="Karsi A."/>
            <person name="Lawrence M.L."/>
            <person name="Peterson D.G."/>
        </authorList>
    </citation>
    <scope>NUCLEOTIDE SEQUENCE [LARGE SCALE GENOMIC DNA]</scope>
    <source>
        <strain evidence="2">BAU-BD-2019</strain>
        <tissue evidence="1">Blood</tissue>
    </source>
</reference>
<proteinExistence type="predicted"/>
<organism evidence="1 2">
    <name type="scientific">Labeo rohita</name>
    <name type="common">Indian major carp</name>
    <name type="synonym">Cyprinus rohita</name>
    <dbReference type="NCBI Taxonomy" id="84645"/>
    <lineage>
        <taxon>Eukaryota</taxon>
        <taxon>Metazoa</taxon>
        <taxon>Chordata</taxon>
        <taxon>Craniata</taxon>
        <taxon>Vertebrata</taxon>
        <taxon>Euteleostomi</taxon>
        <taxon>Actinopterygii</taxon>
        <taxon>Neopterygii</taxon>
        <taxon>Teleostei</taxon>
        <taxon>Ostariophysi</taxon>
        <taxon>Cypriniformes</taxon>
        <taxon>Cyprinidae</taxon>
        <taxon>Labeoninae</taxon>
        <taxon>Labeonini</taxon>
        <taxon>Labeo</taxon>
    </lineage>
</organism>
<dbReference type="Proteomes" id="UP000830375">
    <property type="component" value="Unassembled WGS sequence"/>
</dbReference>
<evidence type="ECO:0000313" key="2">
    <source>
        <dbReference type="Proteomes" id="UP000830375"/>
    </source>
</evidence>
<keyword evidence="2" id="KW-1185">Reference proteome</keyword>
<sequence length="68" mass="7476">MIRTVFYIRRRKQSSFQHHTPAQDPSAALATPLRTGNVFITVTWASSGSTPHSAQFRMACPVTAALSD</sequence>
<comment type="caution">
    <text evidence="1">The sequence shown here is derived from an EMBL/GenBank/DDBJ whole genome shotgun (WGS) entry which is preliminary data.</text>
</comment>
<evidence type="ECO:0000313" key="1">
    <source>
        <dbReference type="EMBL" id="KAI2649911.1"/>
    </source>
</evidence>
<name>A0ABQ8LGU1_LABRO</name>
<gene>
    <name evidence="1" type="ORF">H4Q32_015966</name>
</gene>
<dbReference type="EMBL" id="JACTAM010000023">
    <property type="protein sequence ID" value="KAI2649911.1"/>
    <property type="molecule type" value="Genomic_DNA"/>
</dbReference>
<protein>
    <submittedName>
        <fullName evidence="1">Desmoglein-3</fullName>
    </submittedName>
</protein>
<accession>A0ABQ8LGU1</accession>